<sequence>MKKGDRIWLIAVLGLLILTAVISYIYAGLVKMEAGLERRRQNEEKQEAFNRVPQYRGSIGGHGEYRLIRPVGVYVDEVGNVYVSDAGRGRVEVFSASGEHMRSFTPPGRSSDSYLYGIVKRGDNILVADAGREVVFELGFSEKAREVVVKDKLGTVRPGAVVIDGKGQTILSDLKGHRVVILDEKNRVLKSLGKKAGEPGILQYPHGIAVDTQGRLWVTDAGNRRIQVFDARGKVKFTVDGTANGGRPFVALRGVAVDELGRVMAVDALAGVIRVFNLKGEEIFSFGRDLKFPMGIFVREGKIFIADTGNGRIQIWE</sequence>
<dbReference type="SUPFAM" id="SSF101898">
    <property type="entry name" value="NHL repeat"/>
    <property type="match status" value="1"/>
</dbReference>
<dbReference type="GO" id="GO:0008270">
    <property type="term" value="F:zinc ion binding"/>
    <property type="evidence" value="ECO:0007669"/>
    <property type="project" value="UniProtKB-KW"/>
</dbReference>
<organism evidence="4 5">
    <name type="scientific">Calderihabitans maritimus</name>
    <dbReference type="NCBI Taxonomy" id="1246530"/>
    <lineage>
        <taxon>Bacteria</taxon>
        <taxon>Bacillati</taxon>
        <taxon>Bacillota</taxon>
        <taxon>Clostridia</taxon>
        <taxon>Neomoorellales</taxon>
        <taxon>Calderihabitantaceae</taxon>
        <taxon>Calderihabitans</taxon>
    </lineage>
</organism>
<dbReference type="RefSeq" id="WP_088554696.1">
    <property type="nucleotide sequence ID" value="NZ_BDGJ01000164.1"/>
</dbReference>
<feature type="repeat" description="NHL" evidence="2">
    <location>
        <begin position="189"/>
        <end position="232"/>
    </location>
</feature>
<protein>
    <submittedName>
        <fullName evidence="4">NHL repeat containing protein</fullName>
    </submittedName>
</protein>
<dbReference type="InterPro" id="IPR050952">
    <property type="entry name" value="TRIM-NHL_E3_ligases"/>
</dbReference>
<dbReference type="Pfam" id="PF01436">
    <property type="entry name" value="NHL"/>
    <property type="match status" value="1"/>
</dbReference>
<dbReference type="GO" id="GO:0061630">
    <property type="term" value="F:ubiquitin protein ligase activity"/>
    <property type="evidence" value="ECO:0007669"/>
    <property type="project" value="TreeGrafter"/>
</dbReference>
<keyword evidence="3" id="KW-1133">Transmembrane helix</keyword>
<dbReference type="GO" id="GO:0000209">
    <property type="term" value="P:protein polyubiquitination"/>
    <property type="evidence" value="ECO:0007669"/>
    <property type="project" value="TreeGrafter"/>
</dbReference>
<evidence type="ECO:0000256" key="2">
    <source>
        <dbReference type="PROSITE-ProRule" id="PRU00504"/>
    </source>
</evidence>
<dbReference type="Proteomes" id="UP000197032">
    <property type="component" value="Unassembled WGS sequence"/>
</dbReference>
<keyword evidence="1" id="KW-0677">Repeat</keyword>
<accession>A0A1Z5HVM6</accession>
<proteinExistence type="predicted"/>
<dbReference type="InterPro" id="IPR011042">
    <property type="entry name" value="6-blade_b-propeller_TolB-like"/>
</dbReference>
<keyword evidence="3" id="KW-0812">Transmembrane</keyword>
<dbReference type="Gene3D" id="2.120.10.30">
    <property type="entry name" value="TolB, C-terminal domain"/>
    <property type="match status" value="2"/>
</dbReference>
<dbReference type="GO" id="GO:0043161">
    <property type="term" value="P:proteasome-mediated ubiquitin-dependent protein catabolic process"/>
    <property type="evidence" value="ECO:0007669"/>
    <property type="project" value="TreeGrafter"/>
</dbReference>
<dbReference type="OrthoDB" id="9799230at2"/>
<evidence type="ECO:0000256" key="3">
    <source>
        <dbReference type="SAM" id="Phobius"/>
    </source>
</evidence>
<keyword evidence="3" id="KW-0472">Membrane</keyword>
<reference evidence="5" key="1">
    <citation type="journal article" date="2017" name="Appl. Environ. Microbiol.">
        <title>Genomic Analysis of Calderihabitans maritimus KKC1, a Thermophilic, Hydrogenogenic, Carboxydotrophic Bacterium Isolated from Marine Sediment.</title>
        <authorList>
            <person name="Omae K."/>
            <person name="Yoneda Y."/>
            <person name="Fukuyama Y."/>
            <person name="Yoshida T."/>
            <person name="Sako Y."/>
        </authorList>
    </citation>
    <scope>NUCLEOTIDE SEQUENCE [LARGE SCALE GENOMIC DNA]</scope>
    <source>
        <strain evidence="5">KKC1</strain>
    </source>
</reference>
<dbReference type="AlphaFoldDB" id="A0A1Z5HVM6"/>
<name>A0A1Z5HVM6_9FIRM</name>
<evidence type="ECO:0000313" key="4">
    <source>
        <dbReference type="EMBL" id="GAW93599.1"/>
    </source>
</evidence>
<feature type="transmembrane region" description="Helical" evidence="3">
    <location>
        <begin position="6"/>
        <end position="30"/>
    </location>
</feature>
<gene>
    <name evidence="4" type="ORF">KKC1_27280</name>
</gene>
<dbReference type="PROSITE" id="PS51125">
    <property type="entry name" value="NHL"/>
    <property type="match status" value="2"/>
</dbReference>
<dbReference type="InterPro" id="IPR001258">
    <property type="entry name" value="NHL_repeat"/>
</dbReference>
<feature type="repeat" description="NHL" evidence="2">
    <location>
        <begin position="69"/>
        <end position="97"/>
    </location>
</feature>
<keyword evidence="5" id="KW-1185">Reference proteome</keyword>
<comment type="caution">
    <text evidence="4">The sequence shown here is derived from an EMBL/GenBank/DDBJ whole genome shotgun (WGS) entry which is preliminary data.</text>
</comment>
<evidence type="ECO:0000256" key="1">
    <source>
        <dbReference type="ARBA" id="ARBA00022737"/>
    </source>
</evidence>
<evidence type="ECO:0000313" key="5">
    <source>
        <dbReference type="Proteomes" id="UP000197032"/>
    </source>
</evidence>
<dbReference type="PANTHER" id="PTHR24104">
    <property type="entry name" value="E3 UBIQUITIN-PROTEIN LIGASE NHLRC1-RELATED"/>
    <property type="match status" value="1"/>
</dbReference>
<dbReference type="EMBL" id="BDGJ01000164">
    <property type="protein sequence ID" value="GAW93599.1"/>
    <property type="molecule type" value="Genomic_DNA"/>
</dbReference>
<dbReference type="PANTHER" id="PTHR24104:SF25">
    <property type="entry name" value="PROTEIN LIN-41"/>
    <property type="match status" value="1"/>
</dbReference>